<dbReference type="Pfam" id="PF01391">
    <property type="entry name" value="Collagen"/>
    <property type="match status" value="2"/>
</dbReference>
<keyword evidence="13" id="KW-1185">Reference proteome</keyword>
<feature type="compositionally biased region" description="Low complexity" evidence="9">
    <location>
        <begin position="30"/>
        <end position="39"/>
    </location>
</feature>
<dbReference type="InterPro" id="IPR050119">
    <property type="entry name" value="CCR1-9-like"/>
</dbReference>
<feature type="non-terminal residue" evidence="12">
    <location>
        <position position="1"/>
    </location>
</feature>
<evidence type="ECO:0000256" key="6">
    <source>
        <dbReference type="ARBA" id="ARBA00023170"/>
    </source>
</evidence>
<dbReference type="EMBL" id="NHOQ01001719">
    <property type="protein sequence ID" value="PWA22483.1"/>
    <property type="molecule type" value="Genomic_DNA"/>
</dbReference>
<comment type="similarity">
    <text evidence="8">Belongs to the G-protein coupled receptor 1 family.</text>
</comment>
<dbReference type="GO" id="GO:0006955">
    <property type="term" value="P:immune response"/>
    <property type="evidence" value="ECO:0007669"/>
    <property type="project" value="TreeGrafter"/>
</dbReference>
<dbReference type="STRING" id="33528.ENSGAFP00000019080"/>
<dbReference type="GO" id="GO:0019957">
    <property type="term" value="F:C-C chemokine binding"/>
    <property type="evidence" value="ECO:0007669"/>
    <property type="project" value="TreeGrafter"/>
</dbReference>
<dbReference type="Pfam" id="PF00001">
    <property type="entry name" value="7tm_1"/>
    <property type="match status" value="1"/>
</dbReference>
<keyword evidence="2 8" id="KW-0812">Transmembrane</keyword>
<dbReference type="Proteomes" id="UP000250572">
    <property type="component" value="Unassembled WGS sequence"/>
</dbReference>
<keyword evidence="3 10" id="KW-1133">Transmembrane helix</keyword>
<gene>
    <name evidence="12" type="ORF">CCH79_00015412</name>
</gene>
<feature type="transmembrane region" description="Helical" evidence="10">
    <location>
        <begin position="351"/>
        <end position="373"/>
    </location>
</feature>
<evidence type="ECO:0000256" key="4">
    <source>
        <dbReference type="ARBA" id="ARBA00023040"/>
    </source>
</evidence>
<sequence length="564" mass="61670">RGLKGESGPRGPEGKKGDTGHLGIVGPRGFPGQDGLPGQPGQPGYPGKPGKSPSDEHLLKMCADVLRNQLPALLQSLALQATCESCNTVKGPPGEPGAPGPKGSMGAAGYPGRSGAPGYPGPPGMQGPAGIKGDIGERGAKGSKGEGYKGPPGPPGQPGMQGPRGFDGIGYPGSQGIQGKPGLQGDPGKQGIPGLPGVCDVSIFCTKMTPTNSSFDFWNFAEEPIELCRRDDDNKLGANLSYIYYFMFVFSVFTNLLVVVIIYRFERLATVINILLVNLVASSLILMSSLPFVGVYMQKSDWIFGSAMCKIVFSVYYLGFYSSVFFLTLLTIDRYVYVVFSLTSTNVRSQCYAVISCGVVWVISGLACIRPMILHGTFRHWGKMHCEELAFIDGMNVEKLNTAGFYIQLFVFLILPLVVIIFCYTRIVITIKKSQSGSKYHAVRVMLMILVLFFICWIPLNIVELLHYEYESGLSCEDKKRLGYALHVTRNMAYFYFCISPIFYTFMERKFQEHFKQLLVKCFPGLKKHILVNKDNRTAIPTAGTEYSDGKQSVSFLNTPENAL</sequence>
<evidence type="ECO:0000259" key="11">
    <source>
        <dbReference type="PROSITE" id="PS50262"/>
    </source>
</evidence>
<feature type="transmembrane region" description="Helical" evidence="10">
    <location>
        <begin position="242"/>
        <end position="263"/>
    </location>
</feature>
<evidence type="ECO:0000256" key="8">
    <source>
        <dbReference type="RuleBase" id="RU000688"/>
    </source>
</evidence>
<dbReference type="PROSITE" id="PS00237">
    <property type="entry name" value="G_PROTEIN_RECEP_F1_1"/>
    <property type="match status" value="1"/>
</dbReference>
<dbReference type="GO" id="GO:0007204">
    <property type="term" value="P:positive regulation of cytosolic calcium ion concentration"/>
    <property type="evidence" value="ECO:0007669"/>
    <property type="project" value="TreeGrafter"/>
</dbReference>
<evidence type="ECO:0000256" key="2">
    <source>
        <dbReference type="ARBA" id="ARBA00022692"/>
    </source>
</evidence>
<keyword evidence="7 8" id="KW-0807">Transducer</keyword>
<dbReference type="AlphaFoldDB" id="A0A315VHQ7"/>
<feature type="transmembrane region" description="Helical" evidence="10">
    <location>
        <begin position="302"/>
        <end position="330"/>
    </location>
</feature>
<dbReference type="PRINTS" id="PR00237">
    <property type="entry name" value="GPCRRHODOPSN"/>
</dbReference>
<dbReference type="GO" id="GO:0009897">
    <property type="term" value="C:external side of plasma membrane"/>
    <property type="evidence" value="ECO:0007669"/>
    <property type="project" value="TreeGrafter"/>
</dbReference>
<evidence type="ECO:0000256" key="7">
    <source>
        <dbReference type="ARBA" id="ARBA00023224"/>
    </source>
</evidence>
<feature type="transmembrane region" description="Helical" evidence="10">
    <location>
        <begin position="405"/>
        <end position="424"/>
    </location>
</feature>
<evidence type="ECO:0000256" key="1">
    <source>
        <dbReference type="ARBA" id="ARBA00004370"/>
    </source>
</evidence>
<name>A0A315VHQ7_GAMAF</name>
<dbReference type="PROSITE" id="PS50262">
    <property type="entry name" value="G_PROTEIN_RECEP_F1_2"/>
    <property type="match status" value="1"/>
</dbReference>
<evidence type="ECO:0000256" key="3">
    <source>
        <dbReference type="ARBA" id="ARBA00022989"/>
    </source>
</evidence>
<dbReference type="GO" id="GO:0060326">
    <property type="term" value="P:cell chemotaxis"/>
    <property type="evidence" value="ECO:0007669"/>
    <property type="project" value="TreeGrafter"/>
</dbReference>
<dbReference type="GO" id="GO:0019722">
    <property type="term" value="P:calcium-mediated signaling"/>
    <property type="evidence" value="ECO:0007669"/>
    <property type="project" value="TreeGrafter"/>
</dbReference>
<feature type="region of interest" description="Disordered" evidence="9">
    <location>
        <begin position="92"/>
        <end position="176"/>
    </location>
</feature>
<accession>A0A315VHQ7</accession>
<feature type="region of interest" description="Disordered" evidence="9">
    <location>
        <begin position="1"/>
        <end position="56"/>
    </location>
</feature>
<evidence type="ECO:0000256" key="5">
    <source>
        <dbReference type="ARBA" id="ARBA00023136"/>
    </source>
</evidence>
<evidence type="ECO:0000313" key="12">
    <source>
        <dbReference type="EMBL" id="PWA22483.1"/>
    </source>
</evidence>
<evidence type="ECO:0000256" key="9">
    <source>
        <dbReference type="SAM" id="MobiDB-lite"/>
    </source>
</evidence>
<dbReference type="InterPro" id="IPR017452">
    <property type="entry name" value="GPCR_Rhodpsn_7TM"/>
</dbReference>
<organism evidence="12 13">
    <name type="scientific">Gambusia affinis</name>
    <name type="common">Western mosquitofish</name>
    <name type="synonym">Heterandria affinis</name>
    <dbReference type="NCBI Taxonomy" id="33528"/>
    <lineage>
        <taxon>Eukaryota</taxon>
        <taxon>Metazoa</taxon>
        <taxon>Chordata</taxon>
        <taxon>Craniata</taxon>
        <taxon>Vertebrata</taxon>
        <taxon>Euteleostomi</taxon>
        <taxon>Actinopterygii</taxon>
        <taxon>Neopterygii</taxon>
        <taxon>Teleostei</taxon>
        <taxon>Neoteleostei</taxon>
        <taxon>Acanthomorphata</taxon>
        <taxon>Ovalentaria</taxon>
        <taxon>Atherinomorphae</taxon>
        <taxon>Cyprinodontiformes</taxon>
        <taxon>Poeciliidae</taxon>
        <taxon>Poeciliinae</taxon>
        <taxon>Gambusia</taxon>
    </lineage>
</organism>
<feature type="transmembrane region" description="Helical" evidence="10">
    <location>
        <begin position="445"/>
        <end position="468"/>
    </location>
</feature>
<proteinExistence type="inferred from homology"/>
<protein>
    <recommendedName>
        <fullName evidence="11">G-protein coupled receptors family 1 profile domain-containing protein</fullName>
    </recommendedName>
</protein>
<comment type="caution">
    <text evidence="12">The sequence shown here is derived from an EMBL/GenBank/DDBJ whole genome shotgun (WGS) entry which is preliminary data.</text>
</comment>
<feature type="compositionally biased region" description="Basic and acidic residues" evidence="9">
    <location>
        <begin position="134"/>
        <end position="147"/>
    </location>
</feature>
<feature type="transmembrane region" description="Helical" evidence="10">
    <location>
        <begin position="488"/>
        <end position="507"/>
    </location>
</feature>
<dbReference type="SUPFAM" id="SSF81321">
    <property type="entry name" value="Family A G protein-coupled receptor-like"/>
    <property type="match status" value="1"/>
</dbReference>
<feature type="domain" description="G-protein coupled receptors family 1 profile" evidence="11">
    <location>
        <begin position="254"/>
        <end position="504"/>
    </location>
</feature>
<keyword evidence="5 10" id="KW-0472">Membrane</keyword>
<dbReference type="GO" id="GO:0016493">
    <property type="term" value="F:C-C chemokine receptor activity"/>
    <property type="evidence" value="ECO:0007669"/>
    <property type="project" value="TreeGrafter"/>
</dbReference>
<dbReference type="PANTHER" id="PTHR10489">
    <property type="entry name" value="CELL ADHESION MOLECULE"/>
    <property type="match status" value="1"/>
</dbReference>
<dbReference type="Gene3D" id="1.20.1070.10">
    <property type="entry name" value="Rhodopsin 7-helix transmembrane proteins"/>
    <property type="match status" value="1"/>
</dbReference>
<keyword evidence="6 8" id="KW-0675">Receptor</keyword>
<feature type="transmembrane region" description="Helical" evidence="10">
    <location>
        <begin position="275"/>
        <end position="296"/>
    </location>
</feature>
<evidence type="ECO:0000313" key="13">
    <source>
        <dbReference type="Proteomes" id="UP000250572"/>
    </source>
</evidence>
<dbReference type="InterPro" id="IPR000276">
    <property type="entry name" value="GPCR_Rhodpsn"/>
</dbReference>
<dbReference type="PANTHER" id="PTHR10489:SF922">
    <property type="entry name" value="C-C CHEMOKINE RECEPTOR FAMILY-LIKE-RELATED"/>
    <property type="match status" value="1"/>
</dbReference>
<dbReference type="InterPro" id="IPR008160">
    <property type="entry name" value="Collagen"/>
</dbReference>
<keyword evidence="4 8" id="KW-0297">G-protein coupled receptor</keyword>
<evidence type="ECO:0000256" key="10">
    <source>
        <dbReference type="SAM" id="Phobius"/>
    </source>
</evidence>
<comment type="subcellular location">
    <subcellularLocation>
        <location evidence="1">Membrane</location>
    </subcellularLocation>
</comment>
<feature type="compositionally biased region" description="Low complexity" evidence="9">
    <location>
        <begin position="107"/>
        <end position="117"/>
    </location>
</feature>
<reference evidence="12 13" key="1">
    <citation type="journal article" date="2018" name="G3 (Bethesda)">
        <title>A High-Quality Reference Genome for the Invasive Mosquitofish Gambusia affinis Using a Chicago Library.</title>
        <authorList>
            <person name="Hoffberg S.L."/>
            <person name="Troendle N.J."/>
            <person name="Glenn T.C."/>
            <person name="Mahmud O."/>
            <person name="Louha S."/>
            <person name="Chalopin D."/>
            <person name="Bennetzen J.L."/>
            <person name="Mauricio R."/>
        </authorList>
    </citation>
    <scope>NUCLEOTIDE SEQUENCE [LARGE SCALE GENOMIC DNA]</scope>
    <source>
        <strain evidence="12">NE01/NJP1002.9</strain>
        <tissue evidence="12">Muscle</tissue>
    </source>
</reference>